<dbReference type="PROSITE" id="PS50987">
    <property type="entry name" value="HTH_ARSR_2"/>
    <property type="match status" value="1"/>
</dbReference>
<keyword evidence="3" id="KW-0804">Transcription</keyword>
<evidence type="ECO:0000256" key="3">
    <source>
        <dbReference type="ARBA" id="ARBA00023163"/>
    </source>
</evidence>
<dbReference type="CDD" id="cd00090">
    <property type="entry name" value="HTH_ARSR"/>
    <property type="match status" value="1"/>
</dbReference>
<evidence type="ECO:0000256" key="2">
    <source>
        <dbReference type="ARBA" id="ARBA00023125"/>
    </source>
</evidence>
<protein>
    <submittedName>
        <fullName evidence="5">ArsR family transcriptional regulator</fullName>
    </submittedName>
</protein>
<feature type="domain" description="HTH arsR-type" evidence="4">
    <location>
        <begin position="1"/>
        <end position="105"/>
    </location>
</feature>
<organism evidence="5 6">
    <name type="scientific">Rhodobium gokarnense</name>
    <dbReference type="NCBI Taxonomy" id="364296"/>
    <lineage>
        <taxon>Bacteria</taxon>
        <taxon>Pseudomonadati</taxon>
        <taxon>Pseudomonadota</taxon>
        <taxon>Alphaproteobacteria</taxon>
        <taxon>Hyphomicrobiales</taxon>
        <taxon>Rhodobiaceae</taxon>
        <taxon>Rhodobium</taxon>
    </lineage>
</organism>
<reference evidence="6" key="1">
    <citation type="submission" date="2023-07" db="EMBL/GenBank/DDBJ databases">
        <title>Genome sequencing of Purple Non-Sulfur Bacteria from various extreme environments.</title>
        <authorList>
            <person name="Mayer M."/>
        </authorList>
    </citation>
    <scope>NUCLEOTIDE SEQUENCE [LARGE SCALE GENOMIC DNA]</scope>
    <source>
        <strain evidence="6">DSM 17935</strain>
    </source>
</reference>
<evidence type="ECO:0000259" key="4">
    <source>
        <dbReference type="PROSITE" id="PS50987"/>
    </source>
</evidence>
<evidence type="ECO:0000313" key="5">
    <source>
        <dbReference type="EMBL" id="MCW2309977.1"/>
    </source>
</evidence>
<gene>
    <name evidence="5" type="ORF">M2319_004341</name>
</gene>
<dbReference type="InterPro" id="IPR001845">
    <property type="entry name" value="HTH_ArsR_DNA-bd_dom"/>
</dbReference>
<keyword evidence="2" id="KW-0238">DNA-binding</keyword>
<dbReference type="SMART" id="SM00418">
    <property type="entry name" value="HTH_ARSR"/>
    <property type="match status" value="1"/>
</dbReference>
<dbReference type="Gene3D" id="1.10.10.10">
    <property type="entry name" value="Winged helix-like DNA-binding domain superfamily/Winged helix DNA-binding domain"/>
    <property type="match status" value="1"/>
</dbReference>
<dbReference type="InterPro" id="IPR036388">
    <property type="entry name" value="WH-like_DNA-bd_sf"/>
</dbReference>
<dbReference type="PANTHER" id="PTHR33154">
    <property type="entry name" value="TRANSCRIPTIONAL REGULATOR, ARSR FAMILY"/>
    <property type="match status" value="1"/>
</dbReference>
<name>A0ABT3HHW2_9HYPH</name>
<dbReference type="InterPro" id="IPR036390">
    <property type="entry name" value="WH_DNA-bd_sf"/>
</dbReference>
<sequence>MPNRDDQIKALASETRMEVLRVLDEPARHFGHQESADPAKTGVCVQLLAEHFGVSQPTMSRHVELLKRAGFLATKRQQKWTYCSRNEAALRDYADWLEKSLNIRAGQGPTRSGV</sequence>
<keyword evidence="1" id="KW-0805">Transcription regulation</keyword>
<dbReference type="PANTHER" id="PTHR33154:SF32">
    <property type="entry name" value="TRANSCRIPTIONAL REGULATORY PROTEIN"/>
    <property type="match status" value="1"/>
</dbReference>
<dbReference type="EMBL" id="JAOQNS010000016">
    <property type="protein sequence ID" value="MCW2309977.1"/>
    <property type="molecule type" value="Genomic_DNA"/>
</dbReference>
<evidence type="ECO:0000313" key="6">
    <source>
        <dbReference type="Proteomes" id="UP001209755"/>
    </source>
</evidence>
<comment type="caution">
    <text evidence="5">The sequence shown here is derived from an EMBL/GenBank/DDBJ whole genome shotgun (WGS) entry which is preliminary data.</text>
</comment>
<dbReference type="SUPFAM" id="SSF46785">
    <property type="entry name" value="Winged helix' DNA-binding domain"/>
    <property type="match status" value="1"/>
</dbReference>
<proteinExistence type="predicted"/>
<dbReference type="Proteomes" id="UP001209755">
    <property type="component" value="Unassembled WGS sequence"/>
</dbReference>
<dbReference type="RefSeq" id="WP_264603550.1">
    <property type="nucleotide sequence ID" value="NZ_JAOQNS010000016.1"/>
</dbReference>
<accession>A0ABT3HHW2</accession>
<dbReference type="InterPro" id="IPR011991">
    <property type="entry name" value="ArsR-like_HTH"/>
</dbReference>
<evidence type="ECO:0000256" key="1">
    <source>
        <dbReference type="ARBA" id="ARBA00023015"/>
    </source>
</evidence>
<keyword evidence="6" id="KW-1185">Reference proteome</keyword>
<dbReference type="InterPro" id="IPR051081">
    <property type="entry name" value="HTH_MetalResp_TranReg"/>
</dbReference>